<dbReference type="InterPro" id="IPR050131">
    <property type="entry name" value="Peptidase_S8_subtilisin-like"/>
</dbReference>
<dbReference type="Gene3D" id="3.40.50.200">
    <property type="entry name" value="Peptidase S8/S53 domain"/>
    <property type="match status" value="2"/>
</dbReference>
<dbReference type="SUPFAM" id="SSF54897">
    <property type="entry name" value="Protease propeptides/inhibitors"/>
    <property type="match status" value="1"/>
</dbReference>
<dbReference type="FunCoup" id="A0A1B7N7N7">
    <property type="interactions" value="28"/>
</dbReference>
<dbReference type="Pfam" id="PF00082">
    <property type="entry name" value="Peptidase_S8"/>
    <property type="match status" value="1"/>
</dbReference>
<evidence type="ECO:0000313" key="8">
    <source>
        <dbReference type="Proteomes" id="UP000092154"/>
    </source>
</evidence>
<sequence length="380" mass="41300">MVFFIKKAECSVIHVSSVGPYALCLLLSTNPYDTSNCPQLNVAPLMVSEHPYGTINNSYIIVLRDELTQAAVQNRLNYLQTAHASDSFLGDTDGFAEGIRHVYDRHLRGYTGKFTENADYIEKDQIVRTMEIDTQKGAPWYQPPAQLLSFSTFTEYLYDLGRASWGRTIPVNDVDEDGNDYGTHCAGIIASCKYGVAKKAKIIPVKVLGTDGSGHMSDIVVGVAWTAGKKLIAARAEFAATGKTKHKGSIGNDNRDACNYSPAAVEKAVTVGASTLDDEFAYFSNYCTCMYVLAPDANATLSGTSMAAIHTGLLAYLLSIYPSATFNSTFSSKFLPPVSPYLFVTAPIPGGSIEISPKELKQARVPPQTSEPAHLQQHYC</sequence>
<keyword evidence="8" id="KW-1185">Reference proteome</keyword>
<accession>A0A1B7N7N7</accession>
<evidence type="ECO:0000313" key="7">
    <source>
        <dbReference type="EMBL" id="OAX40863.1"/>
    </source>
</evidence>
<dbReference type="SUPFAM" id="SSF52743">
    <property type="entry name" value="Subtilisin-like"/>
    <property type="match status" value="1"/>
</dbReference>
<dbReference type="GO" id="GO:0004252">
    <property type="term" value="F:serine-type endopeptidase activity"/>
    <property type="evidence" value="ECO:0007669"/>
    <property type="project" value="InterPro"/>
</dbReference>
<dbReference type="InterPro" id="IPR036852">
    <property type="entry name" value="Peptidase_S8/S53_dom_sf"/>
</dbReference>
<gene>
    <name evidence="7" type="ORF">K503DRAFT_768224</name>
</gene>
<evidence type="ECO:0000256" key="4">
    <source>
        <dbReference type="ARBA" id="ARBA00022825"/>
    </source>
</evidence>
<keyword evidence="3" id="KW-0378">Hydrolase</keyword>
<dbReference type="InterPro" id="IPR000209">
    <property type="entry name" value="Peptidase_S8/S53_dom"/>
</dbReference>
<organism evidence="7 8">
    <name type="scientific">Rhizopogon vinicolor AM-OR11-026</name>
    <dbReference type="NCBI Taxonomy" id="1314800"/>
    <lineage>
        <taxon>Eukaryota</taxon>
        <taxon>Fungi</taxon>
        <taxon>Dikarya</taxon>
        <taxon>Basidiomycota</taxon>
        <taxon>Agaricomycotina</taxon>
        <taxon>Agaricomycetes</taxon>
        <taxon>Agaricomycetidae</taxon>
        <taxon>Boletales</taxon>
        <taxon>Suillineae</taxon>
        <taxon>Rhizopogonaceae</taxon>
        <taxon>Rhizopogon</taxon>
    </lineage>
</organism>
<dbReference type="Proteomes" id="UP000092154">
    <property type="component" value="Unassembled WGS sequence"/>
</dbReference>
<name>A0A1B7N7N7_9AGAM</name>
<evidence type="ECO:0000256" key="1">
    <source>
        <dbReference type="ARBA" id="ARBA00011073"/>
    </source>
</evidence>
<feature type="region of interest" description="Disordered" evidence="5">
    <location>
        <begin position="359"/>
        <end position="380"/>
    </location>
</feature>
<feature type="domain" description="Peptidase S8/S53" evidence="6">
    <location>
        <begin position="174"/>
        <end position="325"/>
    </location>
</feature>
<dbReference type="InParanoid" id="A0A1B7N7N7"/>
<reference evidence="7 8" key="1">
    <citation type="submission" date="2016-06" db="EMBL/GenBank/DDBJ databases">
        <title>Comparative genomics of the ectomycorrhizal sister species Rhizopogon vinicolor and Rhizopogon vesiculosus (Basidiomycota: Boletales) reveals a divergence of the mating type B locus.</title>
        <authorList>
            <consortium name="DOE Joint Genome Institute"/>
            <person name="Mujic A.B."/>
            <person name="Kuo A."/>
            <person name="Tritt A."/>
            <person name="Lipzen A."/>
            <person name="Chen C."/>
            <person name="Johnson J."/>
            <person name="Sharma A."/>
            <person name="Barry K."/>
            <person name="Grigoriev I.V."/>
            <person name="Spatafora J.W."/>
        </authorList>
    </citation>
    <scope>NUCLEOTIDE SEQUENCE [LARGE SCALE GENOMIC DNA]</scope>
    <source>
        <strain evidence="7 8">AM-OR11-026</strain>
    </source>
</reference>
<protein>
    <submittedName>
        <fullName evidence="7">Subtilisin-like protein</fullName>
    </submittedName>
</protein>
<dbReference type="PANTHER" id="PTHR43806:SF11">
    <property type="entry name" value="CEREVISIN-RELATED"/>
    <property type="match status" value="1"/>
</dbReference>
<comment type="similarity">
    <text evidence="1">Belongs to the peptidase S8 family.</text>
</comment>
<evidence type="ECO:0000256" key="2">
    <source>
        <dbReference type="ARBA" id="ARBA00022670"/>
    </source>
</evidence>
<dbReference type="GO" id="GO:0005615">
    <property type="term" value="C:extracellular space"/>
    <property type="evidence" value="ECO:0007669"/>
    <property type="project" value="TreeGrafter"/>
</dbReference>
<dbReference type="PANTHER" id="PTHR43806">
    <property type="entry name" value="PEPTIDASE S8"/>
    <property type="match status" value="1"/>
</dbReference>
<evidence type="ECO:0000256" key="3">
    <source>
        <dbReference type="ARBA" id="ARBA00022801"/>
    </source>
</evidence>
<dbReference type="EMBL" id="KV448198">
    <property type="protein sequence ID" value="OAX40863.1"/>
    <property type="molecule type" value="Genomic_DNA"/>
</dbReference>
<dbReference type="OrthoDB" id="206201at2759"/>
<dbReference type="AlphaFoldDB" id="A0A1B7N7N7"/>
<dbReference type="GO" id="GO:0006508">
    <property type="term" value="P:proteolysis"/>
    <property type="evidence" value="ECO:0007669"/>
    <property type="project" value="UniProtKB-KW"/>
</dbReference>
<proteinExistence type="inferred from homology"/>
<evidence type="ECO:0000259" key="6">
    <source>
        <dbReference type="Pfam" id="PF00082"/>
    </source>
</evidence>
<dbReference type="STRING" id="1314800.A0A1B7N7N7"/>
<feature type="non-terminal residue" evidence="7">
    <location>
        <position position="380"/>
    </location>
</feature>
<keyword evidence="2" id="KW-0645">Protease</keyword>
<evidence type="ECO:0000256" key="5">
    <source>
        <dbReference type="SAM" id="MobiDB-lite"/>
    </source>
</evidence>
<keyword evidence="4" id="KW-0720">Serine protease</keyword>